<dbReference type="InterPro" id="IPR036772">
    <property type="entry name" value="SRCR-like_dom_sf"/>
</dbReference>
<gene>
    <name evidence="3" type="ORF">TrLO_g8975</name>
</gene>
<dbReference type="OrthoDB" id="536948at2759"/>
<evidence type="ECO:0000313" key="3">
    <source>
        <dbReference type="EMBL" id="GMI18596.1"/>
    </source>
</evidence>
<reference evidence="4" key="1">
    <citation type="journal article" date="2023" name="Commun. Biol.">
        <title>Genome analysis of Parmales, the sister group of diatoms, reveals the evolutionary specialization of diatoms from phago-mixotrophs to photoautotrophs.</title>
        <authorList>
            <person name="Ban H."/>
            <person name="Sato S."/>
            <person name="Yoshikawa S."/>
            <person name="Yamada K."/>
            <person name="Nakamura Y."/>
            <person name="Ichinomiya M."/>
            <person name="Sato N."/>
            <person name="Blanc-Mathieu R."/>
            <person name="Endo H."/>
            <person name="Kuwata A."/>
            <person name="Ogata H."/>
        </authorList>
    </citation>
    <scope>NUCLEOTIDE SEQUENCE [LARGE SCALE GENOMIC DNA]</scope>
    <source>
        <strain evidence="4">NIES 3700</strain>
    </source>
</reference>
<feature type="domain" description="SRCR" evidence="2">
    <location>
        <begin position="10"/>
        <end position="136"/>
    </location>
</feature>
<dbReference type="AlphaFoldDB" id="A0A9W7FVB4"/>
<comment type="caution">
    <text evidence="3">The sequence shown here is derived from an EMBL/GenBank/DDBJ whole genome shotgun (WGS) entry which is preliminary data.</text>
</comment>
<proteinExistence type="predicted"/>
<dbReference type="InterPro" id="IPR001190">
    <property type="entry name" value="SRCR"/>
</dbReference>
<dbReference type="PROSITE" id="PS50287">
    <property type="entry name" value="SRCR_2"/>
    <property type="match status" value="1"/>
</dbReference>
<dbReference type="Gene3D" id="3.10.250.10">
    <property type="entry name" value="SRCR-like domain"/>
    <property type="match status" value="1"/>
</dbReference>
<dbReference type="SMART" id="SM00202">
    <property type="entry name" value="SR"/>
    <property type="match status" value="1"/>
</dbReference>
<evidence type="ECO:0000259" key="2">
    <source>
        <dbReference type="PROSITE" id="PS50287"/>
    </source>
</evidence>
<dbReference type="Pfam" id="PF00530">
    <property type="entry name" value="SRCR"/>
    <property type="match status" value="1"/>
</dbReference>
<keyword evidence="1" id="KW-1015">Disulfide bond</keyword>
<protein>
    <recommendedName>
        <fullName evidence="2">SRCR domain-containing protein</fullName>
    </recommendedName>
</protein>
<dbReference type="GO" id="GO:0016020">
    <property type="term" value="C:membrane"/>
    <property type="evidence" value="ECO:0007669"/>
    <property type="project" value="InterPro"/>
</dbReference>
<evidence type="ECO:0000256" key="1">
    <source>
        <dbReference type="ARBA" id="ARBA00023157"/>
    </source>
</evidence>
<dbReference type="Proteomes" id="UP001165122">
    <property type="component" value="Unassembled WGS sequence"/>
</dbReference>
<organism evidence="3 4">
    <name type="scientific">Triparma laevis f. longispina</name>
    <dbReference type="NCBI Taxonomy" id="1714387"/>
    <lineage>
        <taxon>Eukaryota</taxon>
        <taxon>Sar</taxon>
        <taxon>Stramenopiles</taxon>
        <taxon>Ochrophyta</taxon>
        <taxon>Bolidophyceae</taxon>
        <taxon>Parmales</taxon>
        <taxon>Triparmaceae</taxon>
        <taxon>Triparma</taxon>
    </lineage>
</organism>
<keyword evidence="4" id="KW-1185">Reference proteome</keyword>
<dbReference type="SUPFAM" id="SSF56487">
    <property type="entry name" value="SRCR-like"/>
    <property type="match status" value="1"/>
</dbReference>
<sequence length="186" mass="20645">MGRLLDARSVRLRDLATGRKPKFDSEGVVEGVVEVKPSNETAWGRIGLDVTLGANTRSWDSFDAVVACREIANDLNFVFVSAAAFSITKAPAHRYSNTEFWWANVGCTSDEQTLESCSKTQPIVFHQNTYTGVKCEFVEAHKCEECLKGMFSGSLVSDDALFYSHPYLLSNTTVCQAARRYILQSL</sequence>
<dbReference type="EMBL" id="BRXW01000338">
    <property type="protein sequence ID" value="GMI18596.1"/>
    <property type="molecule type" value="Genomic_DNA"/>
</dbReference>
<evidence type="ECO:0000313" key="4">
    <source>
        <dbReference type="Proteomes" id="UP001165122"/>
    </source>
</evidence>
<accession>A0A9W7FVB4</accession>
<name>A0A9W7FVB4_9STRA</name>